<reference evidence="7" key="1">
    <citation type="submission" date="2019-10" db="EMBL/GenBank/DDBJ databases">
        <title>Bird 10,000 Genomes (B10K) Project - Family phase.</title>
        <authorList>
            <person name="Zhang G."/>
        </authorList>
    </citation>
    <scope>NUCLEOTIDE SEQUENCE</scope>
    <source>
        <strain evidence="7">B10K-DU-002-53</strain>
        <tissue evidence="7">Muscle</tissue>
    </source>
</reference>
<dbReference type="SMART" id="SM00134">
    <property type="entry name" value="LU"/>
    <property type="match status" value="1"/>
</dbReference>
<comment type="caution">
    <text evidence="7">The sequence shown here is derived from an EMBL/GenBank/DDBJ whole genome shotgun (WGS) entry which is preliminary data.</text>
</comment>
<dbReference type="Pfam" id="PF00087">
    <property type="entry name" value="Toxin_TOLIP"/>
    <property type="match status" value="1"/>
</dbReference>
<dbReference type="FunFam" id="2.10.60.10:FF:000003">
    <property type="entry name" value="lymphocyte antigen 6E isoform X1"/>
    <property type="match status" value="1"/>
</dbReference>
<evidence type="ECO:0000259" key="6">
    <source>
        <dbReference type="SMART" id="SM00134"/>
    </source>
</evidence>
<accession>A0A851F587</accession>
<keyword evidence="8" id="KW-1185">Reference proteome</keyword>
<evidence type="ECO:0000256" key="5">
    <source>
        <dbReference type="ARBA" id="ARBA00023180"/>
    </source>
</evidence>
<comment type="subcellular location">
    <subcellularLocation>
        <location evidence="1">Cell membrane</location>
    </subcellularLocation>
</comment>
<dbReference type="InterPro" id="IPR051110">
    <property type="entry name" value="Ly-6/neurotoxin-like_GPI-ap"/>
</dbReference>
<dbReference type="EMBL" id="WEKX01008005">
    <property type="protein sequence ID" value="NWI88052.1"/>
    <property type="molecule type" value="Genomic_DNA"/>
</dbReference>
<dbReference type="PANTHER" id="PTHR16983">
    <property type="entry name" value="UPAR/LY6 DOMAIN-CONTAINING PROTEIN"/>
    <property type="match status" value="1"/>
</dbReference>
<keyword evidence="3" id="KW-0732">Signal</keyword>
<organism evidence="7 8">
    <name type="scientific">Pitta sordida</name>
    <name type="common">Hooded pitta</name>
    <dbReference type="NCBI Taxonomy" id="9163"/>
    <lineage>
        <taxon>Eukaryota</taxon>
        <taxon>Metazoa</taxon>
        <taxon>Chordata</taxon>
        <taxon>Craniata</taxon>
        <taxon>Vertebrata</taxon>
        <taxon>Euteleostomi</taxon>
        <taxon>Archelosauria</taxon>
        <taxon>Archosauria</taxon>
        <taxon>Dinosauria</taxon>
        <taxon>Saurischia</taxon>
        <taxon>Theropoda</taxon>
        <taxon>Coelurosauria</taxon>
        <taxon>Aves</taxon>
        <taxon>Neognathae</taxon>
        <taxon>Neoaves</taxon>
        <taxon>Telluraves</taxon>
        <taxon>Australaves</taxon>
        <taxon>Passeriformes</taxon>
        <taxon>Pittidae</taxon>
        <taxon>Pitta</taxon>
    </lineage>
</organism>
<dbReference type="GO" id="GO:0030154">
    <property type="term" value="P:cell differentiation"/>
    <property type="evidence" value="ECO:0007669"/>
    <property type="project" value="UniProtKB-ARBA"/>
</dbReference>
<keyword evidence="4" id="KW-0472">Membrane</keyword>
<proteinExistence type="predicted"/>
<feature type="non-terminal residue" evidence="7">
    <location>
        <position position="112"/>
    </location>
</feature>
<evidence type="ECO:0000256" key="1">
    <source>
        <dbReference type="ARBA" id="ARBA00004236"/>
    </source>
</evidence>
<keyword evidence="5" id="KW-0325">Glycoprotein</keyword>
<dbReference type="OrthoDB" id="6223185at2759"/>
<evidence type="ECO:0000256" key="4">
    <source>
        <dbReference type="ARBA" id="ARBA00023136"/>
    </source>
</evidence>
<evidence type="ECO:0000313" key="8">
    <source>
        <dbReference type="Proteomes" id="UP000633448"/>
    </source>
</evidence>
<feature type="non-terminal residue" evidence="7">
    <location>
        <position position="1"/>
    </location>
</feature>
<dbReference type="PANTHER" id="PTHR16983:SF13">
    <property type="entry name" value="LYMPHOCYTE ANTIGEN 6E"/>
    <property type="match status" value="1"/>
</dbReference>
<dbReference type="InterPro" id="IPR035076">
    <property type="entry name" value="Toxin/TOLIP"/>
</dbReference>
<sequence length="112" mass="12153">FFPASSLFCYICENEHSNWNCFKTYKCKDHENYCLTTYSTAGLGRNAGYQITKKCSAECPETNVDFGVAAVSTKCCSHSLCNFSGANSIKISYSAMSLGVVASLVCVIRAGL</sequence>
<dbReference type="SUPFAM" id="SSF57302">
    <property type="entry name" value="Snake toxin-like"/>
    <property type="match status" value="1"/>
</dbReference>
<evidence type="ECO:0000256" key="2">
    <source>
        <dbReference type="ARBA" id="ARBA00022475"/>
    </source>
</evidence>
<evidence type="ECO:0000256" key="3">
    <source>
        <dbReference type="ARBA" id="ARBA00022729"/>
    </source>
</evidence>
<evidence type="ECO:0000313" key="7">
    <source>
        <dbReference type="EMBL" id="NWI88052.1"/>
    </source>
</evidence>
<keyword evidence="2" id="KW-1003">Cell membrane</keyword>
<protein>
    <submittedName>
        <fullName evidence="7">LY6E protein</fullName>
    </submittedName>
</protein>
<dbReference type="Gene3D" id="2.10.60.10">
    <property type="entry name" value="CD59"/>
    <property type="match status" value="1"/>
</dbReference>
<dbReference type="InterPro" id="IPR016054">
    <property type="entry name" value="LY6_UPA_recep-like"/>
</dbReference>
<dbReference type="GO" id="GO:0030550">
    <property type="term" value="F:acetylcholine receptor inhibitor activity"/>
    <property type="evidence" value="ECO:0007669"/>
    <property type="project" value="TreeGrafter"/>
</dbReference>
<dbReference type="InterPro" id="IPR045860">
    <property type="entry name" value="Snake_toxin-like_sf"/>
</dbReference>
<dbReference type="CDD" id="cd23543">
    <property type="entry name" value="TFP_LU_ECD_Ly6E"/>
    <property type="match status" value="1"/>
</dbReference>
<feature type="domain" description="UPAR/Ly6" evidence="6">
    <location>
        <begin position="7"/>
        <end position="96"/>
    </location>
</feature>
<dbReference type="GO" id="GO:0005886">
    <property type="term" value="C:plasma membrane"/>
    <property type="evidence" value="ECO:0007669"/>
    <property type="project" value="UniProtKB-SubCell"/>
</dbReference>
<dbReference type="AlphaFoldDB" id="A0A851F587"/>
<gene>
    <name evidence="7" type="primary">Ly6e_2</name>
    <name evidence="7" type="ORF">PITSOR_R00385</name>
</gene>
<name>A0A851F587_PITSO</name>
<dbReference type="Proteomes" id="UP000633448">
    <property type="component" value="Unassembled WGS sequence"/>
</dbReference>